<dbReference type="HAMAP" id="MF_01411">
    <property type="entry name" value="LPS_assembly_LptD"/>
    <property type="match status" value="1"/>
</dbReference>
<evidence type="ECO:0000256" key="1">
    <source>
        <dbReference type="HAMAP-Rule" id="MF_01411"/>
    </source>
</evidence>
<protein>
    <recommendedName>
        <fullName evidence="1">LPS-assembly protein LptD</fullName>
    </recommendedName>
</protein>
<sequence length="742" mass="82295" precursor="true">MRHGLFATAAFALGLALAAPAVAQDLQDRPVDPPPPSPTAPVEDDQIEFSANSLEYNYETEIVTASGDVRLFREGNRLRADSVTWNRATGKVTATGNIAVVNPQGDVAYGDSIELTDSLKDGVVQNLLIVLDEGGRLAAQRGTRGGDVVTLDRAAYTPCAVVDSEGCPKDPVWKIEAVRVTYDQVRERMSYKGARFSLFGFTLPLPNFSHPTGDLGGSGLLVPDVRYDSINGIDIAAPYYWRLSPNRDLVVTPRVFSNVAPMISGEYRALTGDGAYRIAGHLTYSDVLPQTAEAGDASQNELRGYIDASGRFQLSPEWSVSGSIRRVTDRTFLRRYELSNDDRLRSVVKAERIDRDSYLQIAGWAVQTLRFGDPQGQQPIALPAIDYRRRIADPLLGGVIELQGNTLALLRTEGQDTQRAFAGARWDLRKLTDWGQEVTFTAYARGDVYHTSDTLSTEILGYRGEEGVQGRVIGALAVDVQWPFIGAFLGGTQRITPRVQLVASPPVRNLDIPNEDARAVDLEDSNLFALNRFPGYDRFEDSARVTYGVDYALDLPDFALEATVGQSYRLDAQPTLFPDGTGLFDRTSDIVGRTRVKFRDFVTFTHRYRLDKDDLAVRRNEIDATIGSRRTYAQLGYLRLNRDIGDELEDLQDREEARVGGRVAFARFWSVFGSAVIDLTDRQEDPLSLADGYEPLRHRLGVAYEDDCIEIGLTWRRNYSDIGDARSGDSVLFRLAFKNLGR</sequence>
<dbReference type="GO" id="GO:0009279">
    <property type="term" value="C:cell outer membrane"/>
    <property type="evidence" value="ECO:0007669"/>
    <property type="project" value="UniProtKB-SubCell"/>
</dbReference>
<dbReference type="PANTHER" id="PTHR30189">
    <property type="entry name" value="LPS-ASSEMBLY PROTEIN"/>
    <property type="match status" value="1"/>
</dbReference>
<dbReference type="GO" id="GO:1990351">
    <property type="term" value="C:transporter complex"/>
    <property type="evidence" value="ECO:0007669"/>
    <property type="project" value="TreeGrafter"/>
</dbReference>
<dbReference type="AlphaFoldDB" id="A0A396RJS4"/>
<dbReference type="Proteomes" id="UP000266693">
    <property type="component" value="Unassembled WGS sequence"/>
</dbReference>
<accession>A0A396RJS4</accession>
<dbReference type="InterPro" id="IPR007543">
    <property type="entry name" value="LptD_C"/>
</dbReference>
<dbReference type="InterPro" id="IPR050218">
    <property type="entry name" value="LptD"/>
</dbReference>
<comment type="function">
    <text evidence="1">Involved in the assembly of lipopolysaccharide (LPS) at the surface of the outer membrane.</text>
</comment>
<dbReference type="PANTHER" id="PTHR30189:SF1">
    <property type="entry name" value="LPS-ASSEMBLY PROTEIN LPTD"/>
    <property type="match status" value="1"/>
</dbReference>
<dbReference type="GO" id="GO:0043165">
    <property type="term" value="P:Gram-negative-bacterium-type cell outer membrane assembly"/>
    <property type="evidence" value="ECO:0007669"/>
    <property type="project" value="UniProtKB-UniRule"/>
</dbReference>
<evidence type="ECO:0000259" key="2">
    <source>
        <dbReference type="Pfam" id="PF04453"/>
    </source>
</evidence>
<feature type="domain" description="LptD C-terminal" evidence="2">
    <location>
        <begin position="303"/>
        <end position="669"/>
    </location>
</feature>
<comment type="caution">
    <text evidence="1">Lacks conserved residue(s) required for the propagation of feature annotation.</text>
</comment>
<feature type="signal peptide" evidence="1">
    <location>
        <begin position="1"/>
        <end position="23"/>
    </location>
</feature>
<comment type="similarity">
    <text evidence="1">Belongs to the LptD family.</text>
</comment>
<reference evidence="3 4" key="1">
    <citation type="submission" date="2018-08" db="EMBL/GenBank/DDBJ databases">
        <title>The multiple taxonomic identification of Sphingomonas gilva.</title>
        <authorList>
            <person name="Zhu D."/>
            <person name="Zheng S."/>
        </authorList>
    </citation>
    <scope>NUCLEOTIDE SEQUENCE [LARGE SCALE GENOMIC DNA]</scope>
    <source>
        <strain evidence="3 4">ZDH117</strain>
    </source>
</reference>
<proteinExistence type="inferred from homology"/>
<evidence type="ECO:0000313" key="3">
    <source>
        <dbReference type="EMBL" id="RHW16400.1"/>
    </source>
</evidence>
<keyword evidence="1" id="KW-0998">Cell outer membrane</keyword>
<feature type="chain" id="PRO_5017490752" description="LPS-assembly protein LptD" evidence="1">
    <location>
        <begin position="24"/>
        <end position="742"/>
    </location>
</feature>
<dbReference type="InterPro" id="IPR020889">
    <property type="entry name" value="LipoPS_assembly_LptD"/>
</dbReference>
<evidence type="ECO:0000313" key="4">
    <source>
        <dbReference type="Proteomes" id="UP000266693"/>
    </source>
</evidence>
<comment type="subcellular location">
    <subcellularLocation>
        <location evidence="1">Cell outer membrane</location>
    </subcellularLocation>
</comment>
<dbReference type="EMBL" id="QWLV01000010">
    <property type="protein sequence ID" value="RHW16400.1"/>
    <property type="molecule type" value="Genomic_DNA"/>
</dbReference>
<dbReference type="Gene3D" id="2.60.450.10">
    <property type="entry name" value="Lipopolysaccharide (LPS) transport protein A like domain"/>
    <property type="match status" value="1"/>
</dbReference>
<organism evidence="3 4">
    <name type="scientific">Sphingomonas gilva</name>
    <dbReference type="NCBI Taxonomy" id="2305907"/>
    <lineage>
        <taxon>Bacteria</taxon>
        <taxon>Pseudomonadati</taxon>
        <taxon>Pseudomonadota</taxon>
        <taxon>Alphaproteobacteria</taxon>
        <taxon>Sphingomonadales</taxon>
        <taxon>Sphingomonadaceae</taxon>
        <taxon>Sphingomonas</taxon>
    </lineage>
</organism>
<name>A0A396RJS4_9SPHN</name>
<gene>
    <name evidence="1" type="primary">lptD</name>
    <name evidence="3" type="ORF">D1610_16350</name>
</gene>
<keyword evidence="1" id="KW-0732">Signal</keyword>
<keyword evidence="4" id="KW-1185">Reference proteome</keyword>
<comment type="caution">
    <text evidence="3">The sequence shown here is derived from an EMBL/GenBank/DDBJ whole genome shotgun (WGS) entry which is preliminary data.</text>
</comment>
<comment type="subunit">
    <text evidence="1">Component of the lipopolysaccharide transport and assembly complex.</text>
</comment>
<dbReference type="Pfam" id="PF04453">
    <property type="entry name" value="LptD"/>
    <property type="match status" value="1"/>
</dbReference>
<keyword evidence="1" id="KW-0472">Membrane</keyword>
<dbReference type="OrthoDB" id="9760225at2"/>
<dbReference type="GO" id="GO:0015920">
    <property type="term" value="P:lipopolysaccharide transport"/>
    <property type="evidence" value="ECO:0007669"/>
    <property type="project" value="InterPro"/>
</dbReference>
<dbReference type="RefSeq" id="WP_118865267.1">
    <property type="nucleotide sequence ID" value="NZ_QWLV01000010.1"/>
</dbReference>